<dbReference type="InParanoid" id="A0A0V0QCT2"/>
<gene>
    <name evidence="3" type="ORF">PPERSA_12611</name>
</gene>
<accession>A0A0V0QCT2</accession>
<dbReference type="EMBL" id="LDAU01000202">
    <property type="protein sequence ID" value="KRW99935.1"/>
    <property type="molecule type" value="Genomic_DNA"/>
</dbReference>
<sequence>MSQTNSTTISLSDYTFSFSGLNINPSKIKIIFPSDYQLDRYQVSPSFSNTYIEDGNILYLVEDLTINGNFTIEVSIINGIYEKNYDIYVEFYDNSNILIEKLTDQIALTSLKLNIFEMDYDNCMTSQRAQIYLFLDFQKLQDFQSQAMLAAEFDLKIQLPLYNYNDFGTTEIYPLDDGIVSCGITPAAANIQCYFTENYLYITNWKINGVYAFEVSIQNFLCPYSMQRYGDIVMEFYSTESSNKATMDIDAIYIGQLEVSAPSFISVTASNTYPSQQTDLTFNLTQRGYLTNNALIQLTFPNKFDLSLASGLSVYSLIDGNLVSLNFFRFGQMLRVQFNGNGFLYQKTFQIIVKNVVNYATIETTDSFKFQLLDTSSFYLAESVASGLTYDITAYKFDYASLTPTQQQVNQISSYNVQFVLSQDQQVSSSIQIKFNENVNIIDQSTSSCSNLGGSLSSSSQCQVSNNILTITSCFDSAKSAGDTITFTIKNTDVQIQNPIFSGEFQSYSIQIYDSGILVEESGDLSVEYVSGAISINSFTSDNSTTTGEYTVYSIDINLETGTPSDGYLLLKFPEIIQFDLIDNNAFACAFFHAYSNTFECSIYSQNDQIIKIIDSSSIGLSPGSTVSVSIYGMKVPRITGKIENLQIQSCLNEGSDIRLIDESALSPQINILYSRELSAVKINPISKVVLEDTNYEFSMTSLNNLKKDDYLLIDIPAEIEFLGTVTCTSMTGFGSSSLTCVRNSANQIKITIPKAVAENTLLKIKVSHILNPSCVTDISQFNYYFYDSEDNEIQFYRDLSAISGYQARPLTKFAVSPKSLNIGTISALSYYFQSDVTIQDNSSVKVSLPSSLQILGTGYDLFQGFNNDVSVFKVTAEQAFQIDSIDQFTPYKNFNISFNGIQNPAAKQTVSENIHISVINSDGKLYLQDTFSYTQYYSCSTNMIDNGLCIESCPDISPLYDDEVGCYACKTPEVCLYCDPENVTKCISCQSGYVLDGESGTCQEFNFSSSEVKEMIKEYVDQNNEHSESIVYNNNSEENAEGFWISVPVLGIYTLMVLSFCFWNKLVLKKQYYSASVLSYLSHVDMITIIYLFIIYLQHQSGLYIILGCISIVFNIAIQLISSFMLKSYLKFDENFISIQRSYKLVRVNAYIIYLFSYRNFSKFVSGNSNHDAVYKLQFQNPQFLFKLYVRSLRFSIINCILSTIVPFAFAKGFQKEIGTYETRYIAEFLIYQGVLFIVMIYQIKQLKVKNLQKEQEMITPMDYTPEKFNDSLTEKGNNQIKENICSSSLLNDHQSSSAGNTPYQFRGNSNMVSEQAFNINIKVENNQNIVDNENFIQKRGRRKQSEQMKPKKMGNLDNQNPEHRLPKPHSSQKDQNSDSIKKSKNAQMNRKLSTFQTGKKNIKKINKQNSKFSLND</sequence>
<organism evidence="3 4">
    <name type="scientific">Pseudocohnilembus persalinus</name>
    <name type="common">Ciliate</name>
    <dbReference type="NCBI Taxonomy" id="266149"/>
    <lineage>
        <taxon>Eukaryota</taxon>
        <taxon>Sar</taxon>
        <taxon>Alveolata</taxon>
        <taxon>Ciliophora</taxon>
        <taxon>Intramacronucleata</taxon>
        <taxon>Oligohymenophorea</taxon>
        <taxon>Scuticociliatia</taxon>
        <taxon>Philasterida</taxon>
        <taxon>Pseudocohnilembidae</taxon>
        <taxon>Pseudocohnilembus</taxon>
    </lineage>
</organism>
<keyword evidence="2" id="KW-1133">Transmembrane helix</keyword>
<evidence type="ECO:0000256" key="2">
    <source>
        <dbReference type="SAM" id="Phobius"/>
    </source>
</evidence>
<dbReference type="Proteomes" id="UP000054937">
    <property type="component" value="Unassembled WGS sequence"/>
</dbReference>
<keyword evidence="4" id="KW-1185">Reference proteome</keyword>
<feature type="transmembrane region" description="Helical" evidence="2">
    <location>
        <begin position="1226"/>
        <end position="1245"/>
    </location>
</feature>
<dbReference type="InterPro" id="IPR009030">
    <property type="entry name" value="Growth_fac_rcpt_cys_sf"/>
</dbReference>
<evidence type="ECO:0000313" key="4">
    <source>
        <dbReference type="Proteomes" id="UP000054937"/>
    </source>
</evidence>
<dbReference type="SUPFAM" id="SSF57184">
    <property type="entry name" value="Growth factor receptor domain"/>
    <property type="match status" value="1"/>
</dbReference>
<dbReference type="OMA" id="LFQWRII"/>
<evidence type="ECO:0000313" key="3">
    <source>
        <dbReference type="EMBL" id="KRW99935.1"/>
    </source>
</evidence>
<feature type="region of interest" description="Disordered" evidence="1">
    <location>
        <begin position="1334"/>
        <end position="1418"/>
    </location>
</feature>
<comment type="caution">
    <text evidence="3">The sequence shown here is derived from an EMBL/GenBank/DDBJ whole genome shotgun (WGS) entry which is preliminary data.</text>
</comment>
<keyword evidence="2" id="KW-0472">Membrane</keyword>
<feature type="compositionally biased region" description="Basic and acidic residues" evidence="1">
    <location>
        <begin position="1362"/>
        <end position="1383"/>
    </location>
</feature>
<name>A0A0V0QCT2_PSEPJ</name>
<feature type="transmembrane region" description="Helical" evidence="2">
    <location>
        <begin position="1104"/>
        <end position="1127"/>
    </location>
</feature>
<evidence type="ECO:0000256" key="1">
    <source>
        <dbReference type="SAM" id="MobiDB-lite"/>
    </source>
</evidence>
<reference evidence="3 4" key="1">
    <citation type="journal article" date="2015" name="Sci. Rep.">
        <title>Genome of the facultative scuticociliatosis pathogen Pseudocohnilembus persalinus provides insight into its virulence through horizontal gene transfer.</title>
        <authorList>
            <person name="Xiong J."/>
            <person name="Wang G."/>
            <person name="Cheng J."/>
            <person name="Tian M."/>
            <person name="Pan X."/>
            <person name="Warren A."/>
            <person name="Jiang C."/>
            <person name="Yuan D."/>
            <person name="Miao W."/>
        </authorList>
    </citation>
    <scope>NUCLEOTIDE SEQUENCE [LARGE SCALE GENOMIC DNA]</scope>
    <source>
        <strain evidence="3">36N120E</strain>
    </source>
</reference>
<feature type="transmembrane region" description="Helical" evidence="2">
    <location>
        <begin position="1044"/>
        <end position="1064"/>
    </location>
</feature>
<proteinExistence type="predicted"/>
<keyword evidence="2" id="KW-0812">Transmembrane</keyword>
<feature type="transmembrane region" description="Helical" evidence="2">
    <location>
        <begin position="1194"/>
        <end position="1214"/>
    </location>
</feature>
<feature type="transmembrane region" description="Helical" evidence="2">
    <location>
        <begin position="1076"/>
        <end position="1098"/>
    </location>
</feature>
<protein>
    <submittedName>
        <fullName evidence="3">Insulin-like growth factor binding protein, N-terminal</fullName>
    </submittedName>
</protein>
<feature type="compositionally biased region" description="Polar residues" evidence="1">
    <location>
        <begin position="1387"/>
        <end position="1400"/>
    </location>
</feature>